<name>A0AAD5VHA0_9AGAR</name>
<evidence type="ECO:0000256" key="1">
    <source>
        <dbReference type="SAM" id="MobiDB-lite"/>
    </source>
</evidence>
<keyword evidence="3" id="KW-1185">Reference proteome</keyword>
<feature type="region of interest" description="Disordered" evidence="1">
    <location>
        <begin position="1"/>
        <end position="90"/>
    </location>
</feature>
<feature type="region of interest" description="Disordered" evidence="1">
    <location>
        <begin position="132"/>
        <end position="188"/>
    </location>
</feature>
<evidence type="ECO:0000313" key="3">
    <source>
        <dbReference type="Proteomes" id="UP001213000"/>
    </source>
</evidence>
<evidence type="ECO:0000313" key="2">
    <source>
        <dbReference type="EMBL" id="KAJ3556806.1"/>
    </source>
</evidence>
<accession>A0AAD5VHA0</accession>
<dbReference type="Proteomes" id="UP001213000">
    <property type="component" value="Unassembled WGS sequence"/>
</dbReference>
<dbReference type="AlphaFoldDB" id="A0AAD5VHA0"/>
<feature type="compositionally biased region" description="Polar residues" evidence="1">
    <location>
        <begin position="147"/>
        <end position="159"/>
    </location>
</feature>
<feature type="compositionally biased region" description="Pro residues" evidence="1">
    <location>
        <begin position="28"/>
        <end position="42"/>
    </location>
</feature>
<sequence>MTPANGDEQQHQFVGGFALTMLERHDTPPPSFPDVQLAPPPSATNSISSQHRRQPSVVTPPPEPPQIESEAKQTAPAVTSPVPANVKPATNALTPGELAVLTEVDGEEAAAAEETGVRSWSVSWAPTPTVPSLPAVTPSPEPKSCGPSMSESSVLQLNMGNRVGGEEASNLPCIRDGPNNLKPREVYV</sequence>
<dbReference type="EMBL" id="JANIEX010001543">
    <property type="protein sequence ID" value="KAJ3556806.1"/>
    <property type="molecule type" value="Genomic_DNA"/>
</dbReference>
<gene>
    <name evidence="2" type="ORF">NP233_g11900</name>
</gene>
<comment type="caution">
    <text evidence="2">The sequence shown here is derived from an EMBL/GenBank/DDBJ whole genome shotgun (WGS) entry which is preliminary data.</text>
</comment>
<reference evidence="2" key="1">
    <citation type="submission" date="2022-07" db="EMBL/GenBank/DDBJ databases">
        <title>Genome Sequence of Leucocoprinus birnbaumii.</title>
        <authorList>
            <person name="Buettner E."/>
        </authorList>
    </citation>
    <scope>NUCLEOTIDE SEQUENCE</scope>
    <source>
        <strain evidence="2">VT141</strain>
    </source>
</reference>
<protein>
    <submittedName>
        <fullName evidence="2">Uncharacterized protein</fullName>
    </submittedName>
</protein>
<organism evidence="2 3">
    <name type="scientific">Leucocoprinus birnbaumii</name>
    <dbReference type="NCBI Taxonomy" id="56174"/>
    <lineage>
        <taxon>Eukaryota</taxon>
        <taxon>Fungi</taxon>
        <taxon>Dikarya</taxon>
        <taxon>Basidiomycota</taxon>
        <taxon>Agaricomycotina</taxon>
        <taxon>Agaricomycetes</taxon>
        <taxon>Agaricomycetidae</taxon>
        <taxon>Agaricales</taxon>
        <taxon>Agaricineae</taxon>
        <taxon>Agaricaceae</taxon>
        <taxon>Leucocoprinus</taxon>
    </lineage>
</organism>
<proteinExistence type="predicted"/>